<evidence type="ECO:0000313" key="5">
    <source>
        <dbReference type="EMBL" id="QDZ00150.1"/>
    </source>
</evidence>
<dbReference type="KEGG" id="niy:FQ775_07010"/>
<gene>
    <name evidence="3" type="primary">ureF</name>
    <name evidence="5" type="ORF">FQ775_07010</name>
</gene>
<dbReference type="PANTHER" id="PTHR33620">
    <property type="entry name" value="UREASE ACCESSORY PROTEIN F"/>
    <property type="match status" value="1"/>
</dbReference>
<reference evidence="5" key="1">
    <citation type="submission" date="2020-04" db="EMBL/GenBank/DDBJ databases">
        <title>Nitratireductor sp. nov. isolated from mangrove soil.</title>
        <authorList>
            <person name="Ye Y."/>
        </authorList>
    </citation>
    <scope>NUCLEOTIDE SEQUENCE</scope>
    <source>
        <strain evidence="5">SY7</strain>
    </source>
</reference>
<keyword evidence="1 3" id="KW-0996">Nickel insertion</keyword>
<comment type="function">
    <text evidence="3">Required for maturation of urease via the functional incorporation of the urease nickel metallocenter.</text>
</comment>
<name>A0A5B8KX96_9HYPH</name>
<organism evidence="5 6">
    <name type="scientific">Nitratireductor mangrovi</name>
    <dbReference type="NCBI Taxonomy" id="2599600"/>
    <lineage>
        <taxon>Bacteria</taxon>
        <taxon>Pseudomonadati</taxon>
        <taxon>Pseudomonadota</taxon>
        <taxon>Alphaproteobacteria</taxon>
        <taxon>Hyphomicrobiales</taxon>
        <taxon>Phyllobacteriaceae</taxon>
        <taxon>Nitratireductor</taxon>
    </lineage>
</organism>
<dbReference type="OrthoDB" id="9798772at2"/>
<dbReference type="RefSeq" id="WP_146298799.1">
    <property type="nucleotide sequence ID" value="NZ_CP042301.2"/>
</dbReference>
<keyword evidence="2 3" id="KW-0143">Chaperone</keyword>
<dbReference type="PANTHER" id="PTHR33620:SF1">
    <property type="entry name" value="UREASE ACCESSORY PROTEIN F"/>
    <property type="match status" value="1"/>
</dbReference>
<dbReference type="EMBL" id="CP042301">
    <property type="protein sequence ID" value="QDZ00150.1"/>
    <property type="molecule type" value="Genomic_DNA"/>
</dbReference>
<dbReference type="Proteomes" id="UP000321389">
    <property type="component" value="Chromosome"/>
</dbReference>
<keyword evidence="4" id="KW-0732">Signal</keyword>
<dbReference type="Gene3D" id="1.10.4190.10">
    <property type="entry name" value="Urease accessory protein UreF"/>
    <property type="match status" value="1"/>
</dbReference>
<dbReference type="Pfam" id="PF01730">
    <property type="entry name" value="UreF"/>
    <property type="match status" value="1"/>
</dbReference>
<accession>A0A5B8KX96</accession>
<dbReference type="InterPro" id="IPR038277">
    <property type="entry name" value="UreF_sf"/>
</dbReference>
<evidence type="ECO:0000256" key="2">
    <source>
        <dbReference type="ARBA" id="ARBA00023186"/>
    </source>
</evidence>
<comment type="similarity">
    <text evidence="3">Belongs to the UreF family.</text>
</comment>
<comment type="subcellular location">
    <subcellularLocation>
        <location evidence="3">Cytoplasm</location>
    </subcellularLocation>
</comment>
<dbReference type="GO" id="GO:0016151">
    <property type="term" value="F:nickel cation binding"/>
    <property type="evidence" value="ECO:0007669"/>
    <property type="project" value="UniProtKB-UniRule"/>
</dbReference>
<feature type="signal peptide" evidence="4">
    <location>
        <begin position="1"/>
        <end position="20"/>
    </location>
</feature>
<evidence type="ECO:0000256" key="4">
    <source>
        <dbReference type="SAM" id="SignalP"/>
    </source>
</evidence>
<comment type="subunit">
    <text evidence="3">UreD, UreF and UreG form a complex that acts as a GTP-hydrolysis-dependent molecular chaperone, activating the urease apoprotein by helping to assemble the nickel containing metallocenter of UreC. The UreE protein probably delivers the nickel.</text>
</comment>
<keyword evidence="3" id="KW-0963">Cytoplasm</keyword>
<proteinExistence type="inferred from homology"/>
<protein>
    <recommendedName>
        <fullName evidence="3">Urease accessory protein UreF</fullName>
    </recommendedName>
</protein>
<evidence type="ECO:0000256" key="1">
    <source>
        <dbReference type="ARBA" id="ARBA00022988"/>
    </source>
</evidence>
<dbReference type="InterPro" id="IPR002639">
    <property type="entry name" value="UreF"/>
</dbReference>
<evidence type="ECO:0000256" key="3">
    <source>
        <dbReference type="HAMAP-Rule" id="MF_01385"/>
    </source>
</evidence>
<dbReference type="HAMAP" id="MF_01385">
    <property type="entry name" value="UreF"/>
    <property type="match status" value="1"/>
</dbReference>
<feature type="chain" id="PRO_5022711503" description="Urease accessory protein UreF" evidence="4">
    <location>
        <begin position="21"/>
        <end position="218"/>
    </location>
</feature>
<dbReference type="AlphaFoldDB" id="A0A5B8KX96"/>
<keyword evidence="6" id="KW-1185">Reference proteome</keyword>
<dbReference type="PIRSF" id="PIRSF009467">
    <property type="entry name" value="Ureas_acces_UreF"/>
    <property type="match status" value="1"/>
</dbReference>
<sequence>MTTGLVRLLAWLSPAFPVGAFSYSHGLESAVHDGLVNNPVTLSNWIETLLRQGSGWNDAVLCREAWRQAGDGGNLAELNELAEALAGSKERHLETMLQGMAFRQAAAAWPCETLARLPEDCAYPVAVGAVSGGHGVASRDVLAAYLQAFTSNLVQAAIRLGVTGQKDGVAVLAELEPTIEAVAECADSSTLDDLGGVALMSEIAAMRHETLHTRLFRS</sequence>
<evidence type="ECO:0000313" key="6">
    <source>
        <dbReference type="Proteomes" id="UP000321389"/>
    </source>
</evidence>
<dbReference type="GO" id="GO:0005737">
    <property type="term" value="C:cytoplasm"/>
    <property type="evidence" value="ECO:0007669"/>
    <property type="project" value="UniProtKB-SubCell"/>
</dbReference>